<feature type="signal peptide" evidence="1">
    <location>
        <begin position="1"/>
        <end position="18"/>
    </location>
</feature>
<evidence type="ECO:0008006" key="4">
    <source>
        <dbReference type="Google" id="ProtNLM"/>
    </source>
</evidence>
<keyword evidence="1" id="KW-0732">Signal</keyword>
<evidence type="ECO:0000256" key="1">
    <source>
        <dbReference type="SAM" id="SignalP"/>
    </source>
</evidence>
<name>A0AAV4IAA6_9GAST</name>
<keyword evidence="3" id="KW-1185">Reference proteome</keyword>
<accession>A0AAV4IAA6</accession>
<gene>
    <name evidence="2" type="ORF">ElyMa_004697200</name>
</gene>
<dbReference type="AlphaFoldDB" id="A0AAV4IAA6"/>
<dbReference type="Proteomes" id="UP000762676">
    <property type="component" value="Unassembled WGS sequence"/>
</dbReference>
<sequence>MMFFAVILVTVSLLSASAQQPPCQRPSLKARALLLTAKDFSLDQVLDIYHDVDRQLYLLEYRKSGNWQLKDDNNQVTYAYDDTTNECEKMQMPNISIPREKRNLTQSYDLPNNAGSYFAYSRINQFVTQYDLVGNNCMEIVSFIFPVGGANQMAVYTNVVTDKPDLSQIDARLQQARDASFCS</sequence>
<organism evidence="2 3">
    <name type="scientific">Elysia marginata</name>
    <dbReference type="NCBI Taxonomy" id="1093978"/>
    <lineage>
        <taxon>Eukaryota</taxon>
        <taxon>Metazoa</taxon>
        <taxon>Spiralia</taxon>
        <taxon>Lophotrochozoa</taxon>
        <taxon>Mollusca</taxon>
        <taxon>Gastropoda</taxon>
        <taxon>Heterobranchia</taxon>
        <taxon>Euthyneura</taxon>
        <taxon>Panpulmonata</taxon>
        <taxon>Sacoglossa</taxon>
        <taxon>Placobranchoidea</taxon>
        <taxon>Plakobranchidae</taxon>
        <taxon>Elysia</taxon>
    </lineage>
</organism>
<reference evidence="2 3" key="1">
    <citation type="journal article" date="2021" name="Elife">
        <title>Chloroplast acquisition without the gene transfer in kleptoplastic sea slugs, Plakobranchus ocellatus.</title>
        <authorList>
            <person name="Maeda T."/>
            <person name="Takahashi S."/>
            <person name="Yoshida T."/>
            <person name="Shimamura S."/>
            <person name="Takaki Y."/>
            <person name="Nagai Y."/>
            <person name="Toyoda A."/>
            <person name="Suzuki Y."/>
            <person name="Arimoto A."/>
            <person name="Ishii H."/>
            <person name="Satoh N."/>
            <person name="Nishiyama T."/>
            <person name="Hasebe M."/>
            <person name="Maruyama T."/>
            <person name="Minagawa J."/>
            <person name="Obokata J."/>
            <person name="Shigenobu S."/>
        </authorList>
    </citation>
    <scope>NUCLEOTIDE SEQUENCE [LARGE SCALE GENOMIC DNA]</scope>
</reference>
<feature type="chain" id="PRO_5043585012" description="Lipocalin/cytosolic fatty-acid binding domain-containing protein" evidence="1">
    <location>
        <begin position="19"/>
        <end position="183"/>
    </location>
</feature>
<proteinExistence type="predicted"/>
<comment type="caution">
    <text evidence="2">The sequence shown here is derived from an EMBL/GenBank/DDBJ whole genome shotgun (WGS) entry which is preliminary data.</text>
</comment>
<evidence type="ECO:0000313" key="2">
    <source>
        <dbReference type="EMBL" id="GFS06039.1"/>
    </source>
</evidence>
<dbReference type="EMBL" id="BMAT01009417">
    <property type="protein sequence ID" value="GFS06039.1"/>
    <property type="molecule type" value="Genomic_DNA"/>
</dbReference>
<protein>
    <recommendedName>
        <fullName evidence="4">Lipocalin/cytosolic fatty-acid binding domain-containing protein</fullName>
    </recommendedName>
</protein>
<evidence type="ECO:0000313" key="3">
    <source>
        <dbReference type="Proteomes" id="UP000762676"/>
    </source>
</evidence>